<dbReference type="GO" id="GO:0009982">
    <property type="term" value="F:pseudouridine synthase activity"/>
    <property type="evidence" value="ECO:0007669"/>
    <property type="project" value="InterPro"/>
</dbReference>
<evidence type="ECO:0000256" key="2">
    <source>
        <dbReference type="ARBA" id="ARBA00022884"/>
    </source>
</evidence>
<dbReference type="GO" id="GO:0000455">
    <property type="term" value="P:enzyme-directed rRNA pseudouridine synthesis"/>
    <property type="evidence" value="ECO:0007669"/>
    <property type="project" value="TreeGrafter"/>
</dbReference>
<dbReference type="PANTHER" id="PTHR21600:SF88">
    <property type="entry name" value="RNA PSEUDOURIDINE SYNTHASE 5"/>
    <property type="match status" value="1"/>
</dbReference>
<evidence type="ECO:0000256" key="1">
    <source>
        <dbReference type="ARBA" id="ARBA00000073"/>
    </source>
</evidence>
<dbReference type="SUPFAM" id="SSF55120">
    <property type="entry name" value="Pseudouridine synthase"/>
    <property type="match status" value="1"/>
</dbReference>
<dbReference type="PANTHER" id="PTHR21600">
    <property type="entry name" value="MITOCHONDRIAL RNA PSEUDOURIDINE SYNTHASE"/>
    <property type="match status" value="1"/>
</dbReference>
<dbReference type="GO" id="GO:0003723">
    <property type="term" value="F:RNA binding"/>
    <property type="evidence" value="ECO:0007669"/>
    <property type="project" value="UniProtKB-KW"/>
</dbReference>
<evidence type="ECO:0000313" key="6">
    <source>
        <dbReference type="EMBL" id="KAJ1688217.1"/>
    </source>
</evidence>
<gene>
    <name evidence="6" type="ORF">LUZ63_019607</name>
</gene>
<dbReference type="PROSITE" id="PS50889">
    <property type="entry name" value="S4"/>
    <property type="match status" value="1"/>
</dbReference>
<evidence type="ECO:0000256" key="3">
    <source>
        <dbReference type="PROSITE-ProRule" id="PRU00182"/>
    </source>
</evidence>
<protein>
    <recommendedName>
        <fullName evidence="5">Pseudouridine synthase RsuA/RluA-like domain-containing protein</fullName>
    </recommendedName>
</protein>
<accession>A0A9Q0C6I4</accession>
<dbReference type="InterPro" id="IPR006145">
    <property type="entry name" value="PsdUridine_synth_RsuA/RluA"/>
</dbReference>
<dbReference type="CDD" id="cd02869">
    <property type="entry name" value="PseudoU_synth_RluA_like"/>
    <property type="match status" value="1"/>
</dbReference>
<dbReference type="AlphaFoldDB" id="A0A9Q0C6I4"/>
<evidence type="ECO:0000313" key="7">
    <source>
        <dbReference type="Proteomes" id="UP001151287"/>
    </source>
</evidence>
<proteinExistence type="predicted"/>
<feature type="domain" description="Pseudouridine synthase RsuA/RluA-like" evidence="5">
    <location>
        <begin position="129"/>
        <end position="312"/>
    </location>
</feature>
<keyword evidence="7" id="KW-1185">Reference proteome</keyword>
<feature type="region of interest" description="Disordered" evidence="4">
    <location>
        <begin position="1"/>
        <end position="27"/>
    </location>
</feature>
<dbReference type="Pfam" id="PF00849">
    <property type="entry name" value="PseudoU_synth_2"/>
    <property type="match status" value="1"/>
</dbReference>
<keyword evidence="2 3" id="KW-0694">RNA-binding</keyword>
<dbReference type="CDD" id="cd00165">
    <property type="entry name" value="S4"/>
    <property type="match status" value="1"/>
</dbReference>
<evidence type="ECO:0000259" key="5">
    <source>
        <dbReference type="Pfam" id="PF00849"/>
    </source>
</evidence>
<dbReference type="InterPro" id="IPR050188">
    <property type="entry name" value="RluA_PseudoU_synthase"/>
</dbReference>
<sequence>MSTLSLSDRAMELSASDQSPPPPPPCNPPLYTFVRPWPEFNDGLSYTDLIKCSTSVLTLIDFYASNYKNSAPIEGWLHRIRNGQIAVDGKVVKDPDFILRKGSKVVYHRLPWKEPSAPYLLDVLYEDDDIVVINKPSGLQVLPGGLFQQRTILTQLQWREWRVTTSYPPCTKQKASQAHPVPVHRLGRGTSGLLLCAKTKIAKVRLASYFAEKTANAESNRFESEFCNTRQISKFYRGLVTGIIDDDEVIITQPIGLVKYPGVAQGLYVASSTGKSAMSKVHVLERDMQRNQTLVQVEIQSGRPHQIRIHLSYIGHPLLGDPLYCDGGVSKICTTDCSNGSFAEDGGYEKPVQPVPGDCGYNLHAHWLVLCHPTSSERITLVAPLPSLLQTQAERSRAL</sequence>
<reference evidence="6" key="1">
    <citation type="journal article" date="2022" name="Cell">
        <title>Repeat-based holocentromeres influence genome architecture and karyotype evolution.</title>
        <authorList>
            <person name="Hofstatter P.G."/>
            <person name="Thangavel G."/>
            <person name="Lux T."/>
            <person name="Neumann P."/>
            <person name="Vondrak T."/>
            <person name="Novak P."/>
            <person name="Zhang M."/>
            <person name="Costa L."/>
            <person name="Castellani M."/>
            <person name="Scott A."/>
            <person name="Toegelov H."/>
            <person name="Fuchs J."/>
            <person name="Mata-Sucre Y."/>
            <person name="Dias Y."/>
            <person name="Vanzela A.L.L."/>
            <person name="Huettel B."/>
            <person name="Almeida C.C.S."/>
            <person name="Simkova H."/>
            <person name="Souza G."/>
            <person name="Pedrosa-Harand A."/>
            <person name="Macas J."/>
            <person name="Mayer K.F.X."/>
            <person name="Houben A."/>
            <person name="Marques A."/>
        </authorList>
    </citation>
    <scope>NUCLEOTIDE SEQUENCE</scope>
    <source>
        <strain evidence="6">RhyBre1mFocal</strain>
    </source>
</reference>
<dbReference type="PROSITE" id="PS01129">
    <property type="entry name" value="PSI_RLU"/>
    <property type="match status" value="1"/>
</dbReference>
<dbReference type="Gene3D" id="3.30.2350.10">
    <property type="entry name" value="Pseudouridine synthase"/>
    <property type="match status" value="1"/>
</dbReference>
<dbReference type="InterPro" id="IPR020103">
    <property type="entry name" value="PsdUridine_synth_cat_dom_sf"/>
</dbReference>
<comment type="caution">
    <text evidence="6">The sequence shown here is derived from an EMBL/GenBank/DDBJ whole genome shotgun (WGS) entry which is preliminary data.</text>
</comment>
<name>A0A9Q0C6I4_9POAL</name>
<dbReference type="EMBL" id="JAMQYH010000005">
    <property type="protein sequence ID" value="KAJ1688217.1"/>
    <property type="molecule type" value="Genomic_DNA"/>
</dbReference>
<evidence type="ECO:0000256" key="4">
    <source>
        <dbReference type="SAM" id="MobiDB-lite"/>
    </source>
</evidence>
<dbReference type="InterPro" id="IPR006224">
    <property type="entry name" value="PsdUridine_synth_RluA-like_CS"/>
</dbReference>
<dbReference type="Proteomes" id="UP001151287">
    <property type="component" value="Unassembled WGS sequence"/>
</dbReference>
<dbReference type="OrthoDB" id="428658at2759"/>
<organism evidence="6 7">
    <name type="scientific">Rhynchospora breviuscula</name>
    <dbReference type="NCBI Taxonomy" id="2022672"/>
    <lineage>
        <taxon>Eukaryota</taxon>
        <taxon>Viridiplantae</taxon>
        <taxon>Streptophyta</taxon>
        <taxon>Embryophyta</taxon>
        <taxon>Tracheophyta</taxon>
        <taxon>Spermatophyta</taxon>
        <taxon>Magnoliopsida</taxon>
        <taxon>Liliopsida</taxon>
        <taxon>Poales</taxon>
        <taxon>Cyperaceae</taxon>
        <taxon>Cyperoideae</taxon>
        <taxon>Rhynchosporeae</taxon>
        <taxon>Rhynchospora</taxon>
    </lineage>
</organism>
<comment type="catalytic activity">
    <reaction evidence="1">
        <text>a uridine in RNA = a pseudouridine in RNA</text>
        <dbReference type="Rhea" id="RHEA:48348"/>
        <dbReference type="Rhea" id="RHEA-COMP:12068"/>
        <dbReference type="Rhea" id="RHEA-COMP:12069"/>
        <dbReference type="ChEBI" id="CHEBI:65314"/>
        <dbReference type="ChEBI" id="CHEBI:65315"/>
    </reaction>
</comment>